<evidence type="ECO:0000313" key="1">
    <source>
        <dbReference type="EMBL" id="CDF86185.1"/>
    </source>
</evidence>
<accession>A0A024HMB4</accession>
<gene>
    <name evidence="1" type="ORF">PKB_4865</name>
</gene>
<dbReference type="OrthoDB" id="6961809at2"/>
<reference evidence="1 2" key="2">
    <citation type="submission" date="2014-05" db="EMBL/GenBank/DDBJ databases">
        <title>Genome sequence of the 3-chlorobenzoate degrading bacterium Pseudomonas knackmussii B13 shows multiple evidence for horizontal gene transfer.</title>
        <authorList>
            <person name="Miyazaki R."/>
            <person name="Bertelli C."/>
            <person name="Falquet L."/>
            <person name="Robinson-Rechavi M."/>
            <person name="Gharib W."/>
            <person name="Roy S."/>
            <person name="Van der Meer J.R."/>
        </authorList>
    </citation>
    <scope>NUCLEOTIDE SEQUENCE [LARGE SCALE GENOMIC DNA]</scope>
    <source>
        <strain evidence="1 2">B13</strain>
    </source>
</reference>
<dbReference type="AlphaFoldDB" id="A0A024HMB4"/>
<name>A0A024HMB4_PSEKB</name>
<proteinExistence type="predicted"/>
<evidence type="ECO:0000313" key="2">
    <source>
        <dbReference type="Proteomes" id="UP000025241"/>
    </source>
</evidence>
<dbReference type="RefSeq" id="WP_043255131.1">
    <property type="nucleotide sequence ID" value="NZ_HG322950.1"/>
</dbReference>
<dbReference type="STRING" id="1301098.PKB_4865"/>
<dbReference type="PATRIC" id="fig|1301098.3.peg.4852"/>
<dbReference type="Proteomes" id="UP000025241">
    <property type="component" value="Chromosome I"/>
</dbReference>
<dbReference type="KEGG" id="pkc:PKB_4865"/>
<organism evidence="1 2">
    <name type="scientific">Pseudomonas knackmussii (strain DSM 6978 / CCUG 54928 / LMG 23759 / B13)</name>
    <dbReference type="NCBI Taxonomy" id="1301098"/>
    <lineage>
        <taxon>Bacteria</taxon>
        <taxon>Pseudomonadati</taxon>
        <taxon>Pseudomonadota</taxon>
        <taxon>Gammaproteobacteria</taxon>
        <taxon>Pseudomonadales</taxon>
        <taxon>Pseudomonadaceae</taxon>
        <taxon>Pseudomonas</taxon>
    </lineage>
</organism>
<keyword evidence="2" id="KW-1185">Reference proteome</keyword>
<reference evidence="1 2" key="1">
    <citation type="submission" date="2013-03" db="EMBL/GenBank/DDBJ databases">
        <authorList>
            <person name="Linke B."/>
        </authorList>
    </citation>
    <scope>NUCLEOTIDE SEQUENCE [LARGE SCALE GENOMIC DNA]</scope>
    <source>
        <strain evidence="1 2">B13</strain>
    </source>
</reference>
<dbReference type="EMBL" id="HG322950">
    <property type="protein sequence ID" value="CDF86185.1"/>
    <property type="molecule type" value="Genomic_DNA"/>
</dbReference>
<dbReference type="HOGENOM" id="CLU_1831032_0_0_6"/>
<sequence length="150" mass="16646">MSAKSEAFWNQLCADAGVDPQRRLAARQAVLADAKALDSCFYRADDNDPEGEELDLGDAKVLFLGPFEAPVEWDAAEREEFFGESDPSAFFNALIECEAEPGSKAFFLPEIGDFVAVMPTPDKVEMYFLHDWSDEEDGCHCVLVRADVDL</sequence>
<protein>
    <submittedName>
        <fullName evidence="1">Uncharacterized protein</fullName>
    </submittedName>
</protein>